<name>A0A4Y7IF70_PAPSO</name>
<dbReference type="Proteomes" id="UP000316621">
    <property type="component" value="Chromosome 1"/>
</dbReference>
<dbReference type="PANTHER" id="PTHR31973">
    <property type="entry name" value="POLYPROTEIN, PUTATIVE-RELATED"/>
    <property type="match status" value="1"/>
</dbReference>
<feature type="region of interest" description="Disordered" evidence="1">
    <location>
        <begin position="79"/>
        <end position="99"/>
    </location>
</feature>
<dbReference type="AlphaFoldDB" id="A0A4Y7IF70"/>
<evidence type="ECO:0000259" key="3">
    <source>
        <dbReference type="Pfam" id="PF10551"/>
    </source>
</evidence>
<dbReference type="InterPro" id="IPR004332">
    <property type="entry name" value="Transposase_MuDR"/>
</dbReference>
<evidence type="ECO:0000259" key="2">
    <source>
        <dbReference type="Pfam" id="PF03108"/>
    </source>
</evidence>
<keyword evidence="5" id="KW-1185">Reference proteome</keyword>
<dbReference type="OMA" id="YCHELRI"/>
<feature type="domain" description="Transposase MuDR plant" evidence="2">
    <location>
        <begin position="259"/>
        <end position="320"/>
    </location>
</feature>
<sequence length="459" mass="52468">MLEIATHASLTEQYFNIQGLDKPSRDYNSGTRATYRFKGLLHTLSAMAMPVTVLLRIIKGYGVLEEYWGSSDEKKSRCRESCSRRRKKTKLKNTRRPKSVAEKISGSRKRLFENVDEYVNMDDNDYENVVFSAETRQAGLEYENIQLCNNVEDVCHPIDDPRSPVSDTEEMSIGVYYDFLNNYFKDHNWVDTVHPQQYMDAVNEVQGSSVEQEGEQEDPKGKAIVPCDTEVVTEVQGQFNGGNEPTHQKQNPRYNQFEQFMDKDDFKKHLRGYPIKKRFQYKLKPNENERIKVICRFKKSQDCKFFIWASVTRGEPTFTVRRFNLKHTCTTQLKTRNRAANAEFVAELVPAFCDMIEATNPGSVTNYSFGSEDKCFESMMIAFAAPIQGWKDGGRPVIGFDACHLTGKHGGCLMSAIGSDGHNGIVTLAIKVVKNEFGENWHLFMKELSHLLKTILLGS</sequence>
<dbReference type="Pfam" id="PF10551">
    <property type="entry name" value="MULE"/>
    <property type="match status" value="1"/>
</dbReference>
<evidence type="ECO:0000313" key="5">
    <source>
        <dbReference type="Proteomes" id="UP000316621"/>
    </source>
</evidence>
<feature type="compositionally biased region" description="Basic residues" evidence="1">
    <location>
        <begin position="84"/>
        <end position="98"/>
    </location>
</feature>
<dbReference type="Pfam" id="PF03108">
    <property type="entry name" value="DBD_Tnp_Mut"/>
    <property type="match status" value="1"/>
</dbReference>
<organism evidence="4 5">
    <name type="scientific">Papaver somniferum</name>
    <name type="common">Opium poppy</name>
    <dbReference type="NCBI Taxonomy" id="3469"/>
    <lineage>
        <taxon>Eukaryota</taxon>
        <taxon>Viridiplantae</taxon>
        <taxon>Streptophyta</taxon>
        <taxon>Embryophyta</taxon>
        <taxon>Tracheophyta</taxon>
        <taxon>Spermatophyta</taxon>
        <taxon>Magnoliopsida</taxon>
        <taxon>Ranunculales</taxon>
        <taxon>Papaveraceae</taxon>
        <taxon>Papaveroideae</taxon>
        <taxon>Papaver</taxon>
    </lineage>
</organism>
<accession>A0A4Y7IF70</accession>
<dbReference type="EMBL" id="CM010715">
    <property type="protein sequence ID" value="RZC46069.1"/>
    <property type="molecule type" value="Genomic_DNA"/>
</dbReference>
<dbReference type="PANTHER" id="PTHR31973:SF187">
    <property type="entry name" value="MUTATOR TRANSPOSASE MUDRA PROTEIN"/>
    <property type="match status" value="1"/>
</dbReference>
<dbReference type="InterPro" id="IPR018289">
    <property type="entry name" value="MULE_transposase_dom"/>
</dbReference>
<gene>
    <name evidence="4" type="ORF">C5167_039028</name>
</gene>
<dbReference type="Gramene" id="RZC46069">
    <property type="protein sequence ID" value="RZC46069"/>
    <property type="gene ID" value="C5167_039028"/>
</dbReference>
<proteinExistence type="predicted"/>
<reference evidence="4 5" key="1">
    <citation type="journal article" date="2018" name="Science">
        <title>The opium poppy genome and morphinan production.</title>
        <authorList>
            <person name="Guo L."/>
            <person name="Winzer T."/>
            <person name="Yang X."/>
            <person name="Li Y."/>
            <person name="Ning Z."/>
            <person name="He Z."/>
            <person name="Teodor R."/>
            <person name="Lu Y."/>
            <person name="Bowser T.A."/>
            <person name="Graham I.A."/>
            <person name="Ye K."/>
        </authorList>
    </citation>
    <scope>NUCLEOTIDE SEQUENCE [LARGE SCALE GENOMIC DNA]</scope>
    <source>
        <strain evidence="5">cv. HN1</strain>
        <tissue evidence="4">Leaves</tissue>
    </source>
</reference>
<feature type="domain" description="MULE transposase" evidence="3">
    <location>
        <begin position="397"/>
        <end position="453"/>
    </location>
</feature>
<protein>
    <submittedName>
        <fullName evidence="4">Uncharacterized protein</fullName>
    </submittedName>
</protein>
<evidence type="ECO:0000256" key="1">
    <source>
        <dbReference type="SAM" id="MobiDB-lite"/>
    </source>
</evidence>
<evidence type="ECO:0000313" key="4">
    <source>
        <dbReference type="EMBL" id="RZC46069.1"/>
    </source>
</evidence>